<name>A0AAD9TS25_9ROSI</name>
<accession>A0AAD9TS25</accession>
<comment type="caution">
    <text evidence="1">The sequence shown here is derived from an EMBL/GenBank/DDBJ whole genome shotgun (WGS) entry which is preliminary data.</text>
</comment>
<protein>
    <submittedName>
        <fullName evidence="1">Uncharacterized protein</fullName>
    </submittedName>
</protein>
<sequence>MKGIVDALTSSSQVVIEYDLVSCILGGFGQEYDPLMVTITTKKENITLQDAQCLLMSFESSLEQFATNTFIDLSCTSANIHMKSQRGDASNFQGGNYRRRNKVGKAKQYHQMNMVILRGTESKNAHEAVKHFGPAPGVPNNRSKPYV</sequence>
<dbReference type="EMBL" id="JANJYI010000007">
    <property type="protein sequence ID" value="KAK2641126.1"/>
    <property type="molecule type" value="Genomic_DNA"/>
</dbReference>
<dbReference type="Gene3D" id="3.100.10.10">
    <property type="match status" value="1"/>
</dbReference>
<organism evidence="1 2">
    <name type="scientific">Dipteronia dyeriana</name>
    <dbReference type="NCBI Taxonomy" id="168575"/>
    <lineage>
        <taxon>Eukaryota</taxon>
        <taxon>Viridiplantae</taxon>
        <taxon>Streptophyta</taxon>
        <taxon>Embryophyta</taxon>
        <taxon>Tracheophyta</taxon>
        <taxon>Spermatophyta</taxon>
        <taxon>Magnoliopsida</taxon>
        <taxon>eudicotyledons</taxon>
        <taxon>Gunneridae</taxon>
        <taxon>Pentapetalae</taxon>
        <taxon>rosids</taxon>
        <taxon>malvids</taxon>
        <taxon>Sapindales</taxon>
        <taxon>Sapindaceae</taxon>
        <taxon>Hippocastanoideae</taxon>
        <taxon>Acereae</taxon>
        <taxon>Dipteronia</taxon>
    </lineage>
</organism>
<keyword evidence="2" id="KW-1185">Reference proteome</keyword>
<dbReference type="AlphaFoldDB" id="A0AAD9TS25"/>
<gene>
    <name evidence="1" type="ORF">Ddye_022889</name>
</gene>
<reference evidence="1" key="1">
    <citation type="journal article" date="2023" name="Plant J.">
        <title>Genome sequences and population genomics provide insights into the demographic history, inbreeding, and mutation load of two 'living fossil' tree species of Dipteronia.</title>
        <authorList>
            <person name="Feng Y."/>
            <person name="Comes H.P."/>
            <person name="Chen J."/>
            <person name="Zhu S."/>
            <person name="Lu R."/>
            <person name="Zhang X."/>
            <person name="Li P."/>
            <person name="Qiu J."/>
            <person name="Olsen K.M."/>
            <person name="Qiu Y."/>
        </authorList>
    </citation>
    <scope>NUCLEOTIDE SEQUENCE</scope>
    <source>
        <strain evidence="1">KIB01</strain>
    </source>
</reference>
<evidence type="ECO:0000313" key="1">
    <source>
        <dbReference type="EMBL" id="KAK2641126.1"/>
    </source>
</evidence>
<proteinExistence type="predicted"/>
<evidence type="ECO:0000313" key="2">
    <source>
        <dbReference type="Proteomes" id="UP001280121"/>
    </source>
</evidence>
<dbReference type="Proteomes" id="UP001280121">
    <property type="component" value="Unassembled WGS sequence"/>
</dbReference>